<keyword evidence="3" id="KW-1185">Reference proteome</keyword>
<evidence type="ECO:0000313" key="3">
    <source>
        <dbReference type="Proteomes" id="UP000298347"/>
    </source>
</evidence>
<dbReference type="EMBL" id="SRJD01000006">
    <property type="protein sequence ID" value="TGA98603.1"/>
    <property type="molecule type" value="Genomic_DNA"/>
</dbReference>
<protein>
    <submittedName>
        <fullName evidence="2">Uncharacterized protein</fullName>
    </submittedName>
</protein>
<name>A0A4Z0GQF9_9BACL</name>
<gene>
    <name evidence="2" type="ORF">E4665_06995</name>
</gene>
<dbReference type="OrthoDB" id="2088199at2"/>
<comment type="caution">
    <text evidence="2">The sequence shown here is derived from an EMBL/GenBank/DDBJ whole genome shotgun (WGS) entry which is preliminary data.</text>
</comment>
<dbReference type="RefSeq" id="WP_135348082.1">
    <property type="nucleotide sequence ID" value="NZ_SRJD01000006.1"/>
</dbReference>
<feature type="region of interest" description="Disordered" evidence="1">
    <location>
        <begin position="1"/>
        <end position="20"/>
    </location>
</feature>
<evidence type="ECO:0000256" key="1">
    <source>
        <dbReference type="SAM" id="MobiDB-lite"/>
    </source>
</evidence>
<dbReference type="Proteomes" id="UP000298347">
    <property type="component" value="Unassembled WGS sequence"/>
</dbReference>
<dbReference type="AlphaFoldDB" id="A0A4Z0GQF9"/>
<evidence type="ECO:0000313" key="2">
    <source>
        <dbReference type="EMBL" id="TGA98603.1"/>
    </source>
</evidence>
<feature type="compositionally biased region" description="Basic and acidic residues" evidence="1">
    <location>
        <begin position="1"/>
        <end position="13"/>
    </location>
</feature>
<sequence length="193" mass="23056">MPFNAIEEREKARQPKNRREKKALAELNGINRIYPVCGYTDEGFVRTKALGFIDGFFEILKVRQYDLYKLDAAQYDALTSGQWNLNKLYAPPLKEVYLNFPEDNQEQQNYWKYKIEHTTDPNRLRVQNFELEKLRYIEKKHRMRNVYLCVFGKTEEELKSRLQDLERFKDHLGQEALSLSDKKRVLSSLNNQL</sequence>
<organism evidence="2 3">
    <name type="scientific">Sporolactobacillus shoreae</name>
    <dbReference type="NCBI Taxonomy" id="1465501"/>
    <lineage>
        <taxon>Bacteria</taxon>
        <taxon>Bacillati</taxon>
        <taxon>Bacillota</taxon>
        <taxon>Bacilli</taxon>
        <taxon>Bacillales</taxon>
        <taxon>Sporolactobacillaceae</taxon>
        <taxon>Sporolactobacillus</taxon>
    </lineage>
</organism>
<proteinExistence type="predicted"/>
<accession>A0A4Z0GQF9</accession>
<reference evidence="2 3" key="1">
    <citation type="journal article" date="2015" name="Int. J. Syst. Evol. Microbiol.">
        <title>Sporolactobacillus shoreae sp. nov. and Sporolactobacillus spathodeae sp. nov., two spore-forming lactic acid bacteria isolated from tree barks in Thailand.</title>
        <authorList>
            <person name="Thamacharoensuk T."/>
            <person name="Kitahara M."/>
            <person name="Ohkuma M."/>
            <person name="Thongchul N."/>
            <person name="Tanasupawat S."/>
        </authorList>
    </citation>
    <scope>NUCLEOTIDE SEQUENCE [LARGE SCALE GENOMIC DNA]</scope>
    <source>
        <strain evidence="2 3">BK92</strain>
    </source>
</reference>